<sequence length="85" mass="9879">MSIIKISKKSIVSLYQNAKPQTQLRKNYDESLDSYTITIFLSLNHNIKVSISRAYRPIKKLTLSTMTNSKPFIKTKQKPLYNDLK</sequence>
<dbReference type="EMBL" id="LSDC01000068">
    <property type="protein sequence ID" value="KXB59654.1"/>
    <property type="molecule type" value="Genomic_DNA"/>
</dbReference>
<reference evidence="2" key="1">
    <citation type="submission" date="2016-01" db="EMBL/GenBank/DDBJ databases">
        <authorList>
            <person name="Mitreva M."/>
            <person name="Pepin K.H."/>
            <person name="Mihindukulasuriya K.A."/>
            <person name="Fulton R."/>
            <person name="Fronick C."/>
            <person name="O'Laughlin M."/>
            <person name="Miner T."/>
            <person name="Herter B."/>
            <person name="Rosa B.A."/>
            <person name="Cordes M."/>
            <person name="Tomlinson C."/>
            <person name="Wollam A."/>
            <person name="Palsikar V.B."/>
            <person name="Mardis E.R."/>
            <person name="Wilson R.K."/>
        </authorList>
    </citation>
    <scope>NUCLEOTIDE SEQUENCE [LARGE SCALE GENOMIC DNA]</scope>
    <source>
        <strain evidence="2">DNF01167</strain>
    </source>
</reference>
<evidence type="ECO:0000313" key="2">
    <source>
        <dbReference type="Proteomes" id="UP000070355"/>
    </source>
</evidence>
<protein>
    <submittedName>
        <fullName evidence="1">Uncharacterized protein</fullName>
    </submittedName>
</protein>
<dbReference type="Proteomes" id="UP000070355">
    <property type="component" value="Unassembled WGS sequence"/>
</dbReference>
<name>A0A133ZW50_9BACL</name>
<accession>A0A133ZW50</accession>
<proteinExistence type="predicted"/>
<gene>
    <name evidence="1" type="ORF">HMPREF3186_01049</name>
</gene>
<dbReference type="AlphaFoldDB" id="A0A133ZW50"/>
<comment type="caution">
    <text evidence="1">The sequence shown here is derived from an EMBL/GenBank/DDBJ whole genome shotgun (WGS) entry which is preliminary data.</text>
</comment>
<dbReference type="PATRIC" id="fig|1379.3.peg.1034"/>
<evidence type="ECO:0000313" key="1">
    <source>
        <dbReference type="EMBL" id="KXB59654.1"/>
    </source>
</evidence>
<organism evidence="1 2">
    <name type="scientific">Gemella haemolysans</name>
    <dbReference type="NCBI Taxonomy" id="1379"/>
    <lineage>
        <taxon>Bacteria</taxon>
        <taxon>Bacillati</taxon>
        <taxon>Bacillota</taxon>
        <taxon>Bacilli</taxon>
        <taxon>Bacillales</taxon>
        <taxon>Gemellaceae</taxon>
        <taxon>Gemella</taxon>
    </lineage>
</organism>